<organism evidence="1 2">
    <name type="scientific">Willisornis vidua</name>
    <name type="common">Xingu scale-backed antbird</name>
    <dbReference type="NCBI Taxonomy" id="1566151"/>
    <lineage>
        <taxon>Eukaryota</taxon>
        <taxon>Metazoa</taxon>
        <taxon>Chordata</taxon>
        <taxon>Craniata</taxon>
        <taxon>Vertebrata</taxon>
        <taxon>Euteleostomi</taxon>
        <taxon>Archelosauria</taxon>
        <taxon>Archosauria</taxon>
        <taxon>Dinosauria</taxon>
        <taxon>Saurischia</taxon>
        <taxon>Theropoda</taxon>
        <taxon>Coelurosauria</taxon>
        <taxon>Aves</taxon>
        <taxon>Neognathae</taxon>
        <taxon>Neoaves</taxon>
        <taxon>Telluraves</taxon>
        <taxon>Australaves</taxon>
        <taxon>Passeriformes</taxon>
        <taxon>Thamnophilidae</taxon>
        <taxon>Willisornis</taxon>
    </lineage>
</organism>
<dbReference type="EMBL" id="WHWB01033118">
    <property type="protein sequence ID" value="KAJ7421819.1"/>
    <property type="molecule type" value="Genomic_DNA"/>
</dbReference>
<dbReference type="Proteomes" id="UP001145742">
    <property type="component" value="Unassembled WGS sequence"/>
</dbReference>
<accession>A0ABQ9DGV6</accession>
<sequence length="88" mass="9902">MKLTRVVEHLSCEDRLRELGLFSLEKRRLQGNLRAVCQNLKVTYKKSEKDFSEGIPSYSGTMSQTDSTEAYIVCVALPSAEESCANLQ</sequence>
<evidence type="ECO:0000313" key="1">
    <source>
        <dbReference type="EMBL" id="KAJ7421819.1"/>
    </source>
</evidence>
<reference evidence="1" key="1">
    <citation type="submission" date="2019-10" db="EMBL/GenBank/DDBJ databases">
        <authorList>
            <person name="Soares A.E.R."/>
            <person name="Aleixo A."/>
            <person name="Schneider P."/>
            <person name="Miyaki C.Y."/>
            <person name="Schneider M.P."/>
            <person name="Mello C."/>
            <person name="Vasconcelos A.T.R."/>
        </authorList>
    </citation>
    <scope>NUCLEOTIDE SEQUENCE</scope>
    <source>
        <tissue evidence="1">Muscle</tissue>
    </source>
</reference>
<protein>
    <submittedName>
        <fullName evidence="1">Uncharacterized protein</fullName>
    </submittedName>
</protein>
<proteinExistence type="predicted"/>
<keyword evidence="2" id="KW-1185">Reference proteome</keyword>
<comment type="caution">
    <text evidence="1">The sequence shown here is derived from an EMBL/GenBank/DDBJ whole genome shotgun (WGS) entry which is preliminary data.</text>
</comment>
<name>A0ABQ9DGV6_9PASS</name>
<gene>
    <name evidence="1" type="ORF">WISP_41041</name>
</gene>
<evidence type="ECO:0000313" key="2">
    <source>
        <dbReference type="Proteomes" id="UP001145742"/>
    </source>
</evidence>